<evidence type="ECO:0000313" key="1">
    <source>
        <dbReference type="EMBL" id="SOQ38657.1"/>
    </source>
</evidence>
<accession>A0A2H1VCV9</accession>
<dbReference type="EMBL" id="ODYU01001864">
    <property type="protein sequence ID" value="SOQ38657.1"/>
    <property type="molecule type" value="Genomic_DNA"/>
</dbReference>
<proteinExistence type="predicted"/>
<sequence>MSNIFGGPTNGTDFAYFLCKIYLFKYVSIKKADKVIGGGLAVDVLWLIDDDNDEAEGLIIMSSVRRRCDVAQFFFCGKPGTTFHIAATPQKAGGDKVTYETIPIPPSYL</sequence>
<protein>
    <submittedName>
        <fullName evidence="1">SFRICE_020300</fullName>
    </submittedName>
</protein>
<name>A0A2H1VCV9_SPOFR</name>
<dbReference type="AlphaFoldDB" id="A0A2H1VCV9"/>
<reference evidence="1" key="1">
    <citation type="submission" date="2016-07" db="EMBL/GenBank/DDBJ databases">
        <authorList>
            <person name="Bretaudeau A."/>
        </authorList>
    </citation>
    <scope>NUCLEOTIDE SEQUENCE</scope>
    <source>
        <strain evidence="1">Rice</strain>
        <tissue evidence="1">Whole body</tissue>
    </source>
</reference>
<organism evidence="1">
    <name type="scientific">Spodoptera frugiperda</name>
    <name type="common">Fall armyworm</name>
    <dbReference type="NCBI Taxonomy" id="7108"/>
    <lineage>
        <taxon>Eukaryota</taxon>
        <taxon>Metazoa</taxon>
        <taxon>Ecdysozoa</taxon>
        <taxon>Arthropoda</taxon>
        <taxon>Hexapoda</taxon>
        <taxon>Insecta</taxon>
        <taxon>Pterygota</taxon>
        <taxon>Neoptera</taxon>
        <taxon>Endopterygota</taxon>
        <taxon>Lepidoptera</taxon>
        <taxon>Glossata</taxon>
        <taxon>Ditrysia</taxon>
        <taxon>Noctuoidea</taxon>
        <taxon>Noctuidae</taxon>
        <taxon>Amphipyrinae</taxon>
        <taxon>Spodoptera</taxon>
    </lineage>
</organism>
<gene>
    <name evidence="1" type="ORF">SFRICE_020300</name>
</gene>